<dbReference type="InterPro" id="IPR049777">
    <property type="entry name" value="SCO2524-like"/>
</dbReference>
<accession>A0A3S9HSW1</accession>
<organism evidence="1 2">
    <name type="scientific">Streptomyces aquilus</name>
    <dbReference type="NCBI Taxonomy" id="2548456"/>
    <lineage>
        <taxon>Bacteria</taxon>
        <taxon>Bacillati</taxon>
        <taxon>Actinomycetota</taxon>
        <taxon>Actinomycetes</taxon>
        <taxon>Kitasatosporales</taxon>
        <taxon>Streptomycetaceae</taxon>
        <taxon>Streptomyces</taxon>
    </lineage>
</organism>
<name>A0A3S9HSW1_9ACTN</name>
<evidence type="ECO:0000313" key="1">
    <source>
        <dbReference type="EMBL" id="AZP15107.1"/>
    </source>
</evidence>
<dbReference type="Proteomes" id="UP000280197">
    <property type="component" value="Chromosome"/>
</dbReference>
<evidence type="ECO:0000313" key="2">
    <source>
        <dbReference type="Proteomes" id="UP000280197"/>
    </source>
</evidence>
<dbReference type="AlphaFoldDB" id="A0A3S9HSW1"/>
<dbReference type="RefSeq" id="WP_126269493.1">
    <property type="nucleotide sequence ID" value="NZ_CP034463.1"/>
</dbReference>
<proteinExistence type="predicted"/>
<dbReference type="EMBL" id="CP034463">
    <property type="protein sequence ID" value="AZP15107.1"/>
    <property type="molecule type" value="Genomic_DNA"/>
</dbReference>
<dbReference type="NCBIfam" id="NF040567">
    <property type="entry name" value="SCO2524_fam"/>
    <property type="match status" value="1"/>
</dbReference>
<gene>
    <name evidence="1" type="ORF">EJC51_02560</name>
</gene>
<protein>
    <submittedName>
        <fullName evidence="1">Uncharacterized protein</fullName>
    </submittedName>
</protein>
<keyword evidence="2" id="KW-1185">Reference proteome</keyword>
<reference evidence="1 2" key="1">
    <citation type="submission" date="2018-12" db="EMBL/GenBank/DDBJ databases">
        <authorList>
            <person name="Li K."/>
        </authorList>
    </citation>
    <scope>NUCLEOTIDE SEQUENCE [LARGE SCALE GENOMIC DNA]</scope>
    <source>
        <strain evidence="2">CR22</strain>
    </source>
</reference>
<dbReference type="KEGG" id="saqu:EJC51_02560"/>
<sequence>MEIKPRAHLLQIWEAIARHSFDGGRFAWGDSGGRSSVADAERLLSLMYPATEIPEFRLDEPDTTQKDVQRALRLAGGRTEIPAALIAALREFMHNHAEEDGTPTFGGGHYFSTPDPDAEITAQQRDLGVVDSYSMSVTLCLATLGFLDKFTGPTVRSDLREAVKDLREATSRRLTAAMVGLLRSFTVSVFDADTTQGRRLSRTLGRRRLSERAVLRQFQERFETLRATIGNRITLGVDVEDGLKDPGMMFECGWAWGVVKDAPPVTRTDKDGTEQHIGRQSVGVADPIPYLYFTVVALDGIQDLSSDRTLTLGLLDQEQQTLAEALRLRWTVTREYWSALARFSADRWPLEDIPWRVTHQKLESEYFSLSVASLVVHDLVRSRAGDEDFARTAEVLARLAERGRITSPLTRDDSALELHSPGVVLPLQGSEQLGPPLEWTVTDFSAHLLKRTVQLATYSRSAAIQDELLALAEETFDHLWQRRIADGEGTDLWDDAQAVFPTAPKREGSPSWSMTERLTECMVAAYNFYDRKPVGSPELGSFATALLSEATHRFGREQMRSAVVSDSDHAKSLRTIEIRLRRARELVGDQPGTAGALALSVLGELDTLAQARSAAAGEVWR</sequence>